<evidence type="ECO:0000313" key="5">
    <source>
        <dbReference type="EMBL" id="VDP67896.1"/>
    </source>
</evidence>
<name>A0A183A7L0_9TREM</name>
<dbReference type="EMBL" id="UZAN01039971">
    <property type="protein sequence ID" value="VDP67896.1"/>
    <property type="molecule type" value="Genomic_DNA"/>
</dbReference>
<feature type="region of interest" description="Disordered" evidence="1">
    <location>
        <begin position="199"/>
        <end position="224"/>
    </location>
</feature>
<feature type="signal peptide" evidence="3">
    <location>
        <begin position="1"/>
        <end position="17"/>
    </location>
</feature>
<dbReference type="AlphaFoldDB" id="A0A183A7L0"/>
<protein>
    <submittedName>
        <fullName evidence="7">Transmembrane protein</fullName>
    </submittedName>
</protein>
<reference evidence="7" key="1">
    <citation type="submission" date="2016-06" db="UniProtKB">
        <authorList>
            <consortium name="WormBaseParasite"/>
        </authorList>
    </citation>
    <scope>IDENTIFICATION</scope>
</reference>
<accession>A0A183A7L0</accession>
<sequence length="250" mass="28280">MLQTSLDLFLLLRTSFGVCKTSGTVHRPTDAISHARTWLKLEEVWQPYGRQVVSVCIRVTEDKHQSISPQVVRRSLVDLMASGWLFSALVPKGRNGQKWSNHYPADELVQEISTFLDLYEQTVSSQRDSDDPKRHTDLSDEAKMLAENGASQPITLLRTNCKSLRSARTAMVVGLWIMLCLAVLMSAVTAYLMRGQQHREQQPQQQREQLQHTNQTGTLGTSELTNEHEIAKLLDSQVEDDATYDSTHQC</sequence>
<dbReference type="Proteomes" id="UP000272942">
    <property type="component" value="Unassembled WGS sequence"/>
</dbReference>
<evidence type="ECO:0000256" key="2">
    <source>
        <dbReference type="SAM" id="Phobius"/>
    </source>
</evidence>
<gene>
    <name evidence="5" type="ORF">ECPE_LOCUS2945</name>
</gene>
<evidence type="ECO:0000256" key="3">
    <source>
        <dbReference type="SAM" id="SignalP"/>
    </source>
</evidence>
<keyword evidence="2" id="KW-0472">Membrane</keyword>
<dbReference type="OrthoDB" id="10655918at2759"/>
<keyword evidence="3" id="KW-0732">Signal</keyword>
<feature type="compositionally biased region" description="Polar residues" evidence="1">
    <location>
        <begin position="213"/>
        <end position="224"/>
    </location>
</feature>
<keyword evidence="2" id="KW-0812">Transmembrane</keyword>
<dbReference type="GO" id="GO:0019882">
    <property type="term" value="P:antigen processing and presentation"/>
    <property type="evidence" value="ECO:0007669"/>
    <property type="project" value="InterPro"/>
</dbReference>
<evidence type="ECO:0000313" key="6">
    <source>
        <dbReference type="Proteomes" id="UP000272942"/>
    </source>
</evidence>
<dbReference type="InterPro" id="IPR015386">
    <property type="entry name" value="MHC_II-assoc_invar/CLIP_MHC-bd"/>
</dbReference>
<dbReference type="GO" id="GO:0006886">
    <property type="term" value="P:intracellular protein transport"/>
    <property type="evidence" value="ECO:0007669"/>
    <property type="project" value="InterPro"/>
</dbReference>
<evidence type="ECO:0000256" key="1">
    <source>
        <dbReference type="SAM" id="MobiDB-lite"/>
    </source>
</evidence>
<dbReference type="WBParaSite" id="ECPE_0000294801-mRNA-1">
    <property type="protein sequence ID" value="ECPE_0000294801-mRNA-1"/>
    <property type="gene ID" value="ECPE_0000294801"/>
</dbReference>
<feature type="domain" description="MHC class II-associated invariant chain/CLIP MHC II-interacting" evidence="4">
    <location>
        <begin position="140"/>
        <end position="222"/>
    </location>
</feature>
<proteinExistence type="predicted"/>
<dbReference type="GO" id="GO:0042289">
    <property type="term" value="F:MHC class II protein binding"/>
    <property type="evidence" value="ECO:0007669"/>
    <property type="project" value="InterPro"/>
</dbReference>
<dbReference type="GO" id="GO:0006955">
    <property type="term" value="P:immune response"/>
    <property type="evidence" value="ECO:0007669"/>
    <property type="project" value="InterPro"/>
</dbReference>
<feature type="compositionally biased region" description="Low complexity" evidence="1">
    <location>
        <begin position="202"/>
        <end position="212"/>
    </location>
</feature>
<dbReference type="GO" id="GO:0016020">
    <property type="term" value="C:membrane"/>
    <property type="evidence" value="ECO:0007669"/>
    <property type="project" value="InterPro"/>
</dbReference>
<evidence type="ECO:0000313" key="7">
    <source>
        <dbReference type="WBParaSite" id="ECPE_0000294801-mRNA-1"/>
    </source>
</evidence>
<reference evidence="5 6" key="2">
    <citation type="submission" date="2018-11" db="EMBL/GenBank/DDBJ databases">
        <authorList>
            <consortium name="Pathogen Informatics"/>
        </authorList>
    </citation>
    <scope>NUCLEOTIDE SEQUENCE [LARGE SCALE GENOMIC DNA]</scope>
    <source>
        <strain evidence="5 6">Egypt</strain>
    </source>
</reference>
<feature type="chain" id="PRO_5043137872" evidence="3">
    <location>
        <begin position="18"/>
        <end position="250"/>
    </location>
</feature>
<organism evidence="7">
    <name type="scientific">Echinostoma caproni</name>
    <dbReference type="NCBI Taxonomy" id="27848"/>
    <lineage>
        <taxon>Eukaryota</taxon>
        <taxon>Metazoa</taxon>
        <taxon>Spiralia</taxon>
        <taxon>Lophotrochozoa</taxon>
        <taxon>Platyhelminthes</taxon>
        <taxon>Trematoda</taxon>
        <taxon>Digenea</taxon>
        <taxon>Plagiorchiida</taxon>
        <taxon>Echinostomata</taxon>
        <taxon>Echinostomatoidea</taxon>
        <taxon>Echinostomatidae</taxon>
        <taxon>Echinostoma</taxon>
    </lineage>
</organism>
<keyword evidence="2" id="KW-1133">Transmembrane helix</keyword>
<keyword evidence="6" id="KW-1185">Reference proteome</keyword>
<feature type="transmembrane region" description="Helical" evidence="2">
    <location>
        <begin position="170"/>
        <end position="192"/>
    </location>
</feature>
<evidence type="ECO:0000259" key="4">
    <source>
        <dbReference type="Pfam" id="PF09307"/>
    </source>
</evidence>
<dbReference type="Pfam" id="PF09307">
    <property type="entry name" value="MHC2-interact"/>
    <property type="match status" value="1"/>
</dbReference>